<organism evidence="2 3">
    <name type="scientific">Actinotignum sanguinis</name>
    <dbReference type="NCBI Taxonomy" id="1445614"/>
    <lineage>
        <taxon>Bacteria</taxon>
        <taxon>Bacillati</taxon>
        <taxon>Actinomycetota</taxon>
        <taxon>Actinomycetes</taxon>
        <taxon>Actinomycetales</taxon>
        <taxon>Actinomycetaceae</taxon>
        <taxon>Actinotignum</taxon>
    </lineage>
</organism>
<reference evidence="2 3" key="1">
    <citation type="submission" date="2023-02" db="EMBL/GenBank/DDBJ databases">
        <title>Defining the Infant Male Urobiome and Moving Towards Mechanisms in Urobiome Research.</title>
        <authorList>
            <person name="Reasoner S."/>
            <person name="Flores V."/>
            <person name="Van Horn G."/>
            <person name="Morales G."/>
            <person name="Peard L."/>
            <person name="Abelson B."/>
            <person name="Manuel C."/>
            <person name="Lee J."/>
            <person name="Baker B."/>
            <person name="Williams T."/>
            <person name="Schmitz J."/>
            <person name="Clayton D."/>
            <person name="Hadjifrangiskou M."/>
        </authorList>
    </citation>
    <scope>NUCLEOTIDE SEQUENCE [LARGE SCALE GENOMIC DNA]</scope>
    <source>
        <strain evidence="2 3">AS1053</strain>
    </source>
</reference>
<evidence type="ECO:0000313" key="2">
    <source>
        <dbReference type="EMBL" id="MDE1656307.1"/>
    </source>
</evidence>
<dbReference type="Pfam" id="PF18096">
    <property type="entry name" value="Thump_like"/>
    <property type="match status" value="1"/>
</dbReference>
<dbReference type="InterPro" id="IPR029063">
    <property type="entry name" value="SAM-dependent_MTases_sf"/>
</dbReference>
<protein>
    <recommendedName>
        <fullName evidence="1">THUMP-like domain-containing protein</fullName>
    </recommendedName>
</protein>
<gene>
    <name evidence="2" type="ORF">PWJ81_04400</name>
</gene>
<comment type="caution">
    <text evidence="2">The sequence shown here is derived from an EMBL/GenBank/DDBJ whole genome shotgun (WGS) entry which is preliminary data.</text>
</comment>
<dbReference type="EMBL" id="JARBHI010000008">
    <property type="protein sequence ID" value="MDE1656307.1"/>
    <property type="molecule type" value="Genomic_DNA"/>
</dbReference>
<evidence type="ECO:0000313" key="3">
    <source>
        <dbReference type="Proteomes" id="UP001219297"/>
    </source>
</evidence>
<proteinExistence type="predicted"/>
<dbReference type="Proteomes" id="UP001219297">
    <property type="component" value="Unassembled WGS sequence"/>
</dbReference>
<feature type="domain" description="THUMP-like" evidence="1">
    <location>
        <begin position="340"/>
        <end position="413"/>
    </location>
</feature>
<dbReference type="SUPFAM" id="SSF53335">
    <property type="entry name" value="S-adenosyl-L-methionine-dependent methyltransferases"/>
    <property type="match status" value="1"/>
</dbReference>
<evidence type="ECO:0000259" key="1">
    <source>
        <dbReference type="Pfam" id="PF18096"/>
    </source>
</evidence>
<dbReference type="RefSeq" id="WP_274733307.1">
    <property type="nucleotide sequence ID" value="NZ_CAMXYX010000005.1"/>
</dbReference>
<dbReference type="InterPro" id="IPR041497">
    <property type="entry name" value="Thump-like"/>
</dbReference>
<name>A0ABT5V5Q2_9ACTO</name>
<accession>A0ABT5V5Q2</accession>
<dbReference type="Gene3D" id="3.40.50.150">
    <property type="entry name" value="Vaccinia Virus protein VP39"/>
    <property type="match status" value="1"/>
</dbReference>
<sequence>MEQLDVAHWLTSPAGQALLATMPAHNVADAFKLSTELRERGLSPAQSSAVLTQTRLRDAARAKFGERAARMFFTDAGLQQSTRASVARQHASVFQRAGVTSVLDFGCGIGADCQAFVDGGLTALGVERDPVTAHFAQANAGCAVVPTDGYALLEQYDNREGLWLDPARRDARGKRISHPEHWQPALSDAIALAREFRVTGIKLGPGIRYADLPADAFVDWVSVDGDLVEAVAWFGTRDPGRGATILTEKAGQHRGTTSATSASPAPGNLVGYYRTWRGDPSQSAAPLPARPLDAYLYEPDPALMRAGGLDQVCSDFDLAPISPGLAYLSGDAVASPLLARFKILDVLPLHAKTVAAELRKRGVVRAEIKKRGTDIDPALFRKQLQLHKNAGEAEATVILTRILGEHRAIVAEREGW</sequence>
<keyword evidence="3" id="KW-1185">Reference proteome</keyword>